<dbReference type="GO" id="GO:0005829">
    <property type="term" value="C:cytosol"/>
    <property type="evidence" value="ECO:0007669"/>
    <property type="project" value="TreeGrafter"/>
</dbReference>
<dbReference type="InterPro" id="IPR004399">
    <property type="entry name" value="HMP/HMP-P_kinase_dom"/>
</dbReference>
<dbReference type="Pfam" id="PF10120">
    <property type="entry name" value="ThiN"/>
    <property type="match status" value="1"/>
</dbReference>
<dbReference type="SUPFAM" id="SSF53639">
    <property type="entry name" value="AraD/HMP-PK domain-like"/>
    <property type="match status" value="1"/>
</dbReference>
<keyword evidence="4" id="KW-0067">ATP-binding</keyword>
<keyword evidence="2" id="KW-0547">Nucleotide-binding</keyword>
<feature type="domain" description="Pyridoxamine kinase/Phosphomethylpyrimidine kinase" evidence="5">
    <location>
        <begin position="13"/>
        <end position="255"/>
    </location>
</feature>
<dbReference type="AlphaFoldDB" id="A0A0P7GTC3"/>
<dbReference type="InterPro" id="IPR013749">
    <property type="entry name" value="PM/HMP-P_kinase-1"/>
</dbReference>
<dbReference type="FunFam" id="3.40.1190.20:FF:000003">
    <property type="entry name" value="Phosphomethylpyrimidine kinase ThiD"/>
    <property type="match status" value="1"/>
</dbReference>
<dbReference type="OrthoDB" id="43786at2157"/>
<feature type="domain" description="Thiamine-phosphate synthase ThiN" evidence="6">
    <location>
        <begin position="273"/>
        <end position="434"/>
    </location>
</feature>
<organism evidence="7 8">
    <name type="scientific">Halolamina pelagica</name>
    <dbReference type="NCBI Taxonomy" id="699431"/>
    <lineage>
        <taxon>Archaea</taxon>
        <taxon>Methanobacteriati</taxon>
        <taxon>Methanobacteriota</taxon>
        <taxon>Stenosarchaea group</taxon>
        <taxon>Halobacteria</taxon>
        <taxon>Halobacteriales</taxon>
        <taxon>Haloferacaceae</taxon>
    </lineage>
</organism>
<name>A0A0P7GTC3_9EURY</name>
<dbReference type="InterPro" id="IPR019293">
    <property type="entry name" value="ThiN"/>
</dbReference>
<dbReference type="Gene3D" id="3.40.1190.20">
    <property type="match status" value="1"/>
</dbReference>
<evidence type="ECO:0000313" key="7">
    <source>
        <dbReference type="EMBL" id="KPN32213.1"/>
    </source>
</evidence>
<gene>
    <name evidence="7" type="primary">thiDN_2</name>
    <name evidence="7" type="ORF">SY89_02977</name>
</gene>
<dbReference type="InterPro" id="IPR036409">
    <property type="entry name" value="Aldolase_II/adducin_N_sf"/>
</dbReference>
<dbReference type="GO" id="GO:0008972">
    <property type="term" value="F:phosphomethylpyrimidine kinase activity"/>
    <property type="evidence" value="ECO:0007669"/>
    <property type="project" value="InterPro"/>
</dbReference>
<reference evidence="8" key="1">
    <citation type="submission" date="2013-11" db="EMBL/GenBank/DDBJ databases">
        <authorList>
            <person name="Hoang H.T."/>
            <person name="Killian M.L."/>
            <person name="Madson D.M."/>
            <person name="Arruda P.H.E."/>
            <person name="Sun D."/>
            <person name="Schwartz K.J."/>
            <person name="Yoon K."/>
        </authorList>
    </citation>
    <scope>NUCLEOTIDE SEQUENCE [LARGE SCALE GENOMIC DNA]</scope>
    <source>
        <strain evidence="8">CDK2</strain>
    </source>
</reference>
<dbReference type="GO" id="GO:0008902">
    <property type="term" value="F:hydroxymethylpyrimidine kinase activity"/>
    <property type="evidence" value="ECO:0007669"/>
    <property type="project" value="TreeGrafter"/>
</dbReference>
<dbReference type="GO" id="GO:0009228">
    <property type="term" value="P:thiamine biosynthetic process"/>
    <property type="evidence" value="ECO:0007669"/>
    <property type="project" value="InterPro"/>
</dbReference>
<dbReference type="Pfam" id="PF08543">
    <property type="entry name" value="Phos_pyr_kin"/>
    <property type="match status" value="1"/>
</dbReference>
<dbReference type="STRING" id="699431.SY89_02977"/>
<dbReference type="EMBL" id="LGUC01000001">
    <property type="protein sequence ID" value="KPN32213.1"/>
    <property type="molecule type" value="Genomic_DNA"/>
</dbReference>
<evidence type="ECO:0000256" key="1">
    <source>
        <dbReference type="ARBA" id="ARBA00022679"/>
    </source>
</evidence>
<evidence type="ECO:0000259" key="6">
    <source>
        <dbReference type="Pfam" id="PF10120"/>
    </source>
</evidence>
<evidence type="ECO:0000259" key="5">
    <source>
        <dbReference type="Pfam" id="PF08543"/>
    </source>
</evidence>
<dbReference type="GO" id="GO:0005524">
    <property type="term" value="F:ATP binding"/>
    <property type="evidence" value="ECO:0007669"/>
    <property type="project" value="UniProtKB-KW"/>
</dbReference>
<dbReference type="Gene3D" id="3.40.225.10">
    <property type="entry name" value="Class II aldolase/adducin N-terminal domain"/>
    <property type="match status" value="1"/>
</dbReference>
<dbReference type="Proteomes" id="UP000050535">
    <property type="component" value="Unassembled WGS sequence"/>
</dbReference>
<keyword evidence="1" id="KW-0808">Transferase</keyword>
<dbReference type="InterPro" id="IPR029056">
    <property type="entry name" value="Ribokinase-like"/>
</dbReference>
<keyword evidence="3" id="KW-0418">Kinase</keyword>
<dbReference type="PANTHER" id="PTHR20858:SF17">
    <property type="entry name" value="HYDROXYMETHYLPYRIMIDINE_PHOSPHOMETHYLPYRIMIDINE KINASE THI20-RELATED"/>
    <property type="match status" value="1"/>
</dbReference>
<evidence type="ECO:0000256" key="3">
    <source>
        <dbReference type="ARBA" id="ARBA00022777"/>
    </source>
</evidence>
<dbReference type="NCBIfam" id="TIGR00097">
    <property type="entry name" value="HMP-P_kinase"/>
    <property type="match status" value="1"/>
</dbReference>
<evidence type="ECO:0000256" key="2">
    <source>
        <dbReference type="ARBA" id="ARBA00022741"/>
    </source>
</evidence>
<dbReference type="SUPFAM" id="SSF53613">
    <property type="entry name" value="Ribokinase-like"/>
    <property type="match status" value="1"/>
</dbReference>
<sequence length="447" mass="45414">MGRPVALTVAGSDSGGGAGVQADLKTIEARGAFGASAVTALTAQNTTGVRDAAHTDPAMVREQIRAVESDLGVDAAKTGMLANAEVARAAADELAAADYPVVVDPVVVAQSGDRLLSEAGEAVVRERLLPAATLVTPNAPEAELLTGVAVETPADAVAAGESLRELGADAALVTGGHLDGDAVVDVFVGEEVREFRSPRVSGANSHGSGCTLSAAVAADLARGLDRQRAVENAEALLVRAVAHGHDLGEGTGPVHHLAGLRARADAPRALRAVRETVRAFETPAMAPLIPEVGMTVAVAPETAVEPGDVAACEGRLTRVPGGVRAPGGAALGASSHIARLLLGVRQHDQRIAAACNVRASEAVRAAVEGELCVATVDRTQEPDDAAGTMDWAAERVLTRRDGDAPEAIVDGGAHGKEPMVRLLAADAETLRERVLGVAERVDAAQSA</sequence>
<proteinExistence type="predicted"/>
<dbReference type="CDD" id="cd01169">
    <property type="entry name" value="HMPP_kinase"/>
    <property type="match status" value="1"/>
</dbReference>
<protein>
    <submittedName>
        <fullName evidence="7">Bifunctional thiamine biosynthesis protein ThiDN</fullName>
    </submittedName>
</protein>
<dbReference type="PANTHER" id="PTHR20858">
    <property type="entry name" value="PHOSPHOMETHYLPYRIMIDINE KINASE"/>
    <property type="match status" value="1"/>
</dbReference>
<comment type="caution">
    <text evidence="7">The sequence shown here is derived from an EMBL/GenBank/DDBJ whole genome shotgun (WGS) entry which is preliminary data.</text>
</comment>
<keyword evidence="8" id="KW-1185">Reference proteome</keyword>
<evidence type="ECO:0000313" key="8">
    <source>
        <dbReference type="Proteomes" id="UP000050535"/>
    </source>
</evidence>
<dbReference type="PATRIC" id="fig|699431.3.peg.3038"/>
<accession>A0A0P7GTC3</accession>
<evidence type="ECO:0000256" key="4">
    <source>
        <dbReference type="ARBA" id="ARBA00022840"/>
    </source>
</evidence>
<dbReference type="RefSeq" id="WP_054584536.1">
    <property type="nucleotide sequence ID" value="NZ_LGUC01000001.1"/>
</dbReference>